<evidence type="ECO:0000313" key="1">
    <source>
        <dbReference type="EMBL" id="CAG6492732.1"/>
    </source>
</evidence>
<protein>
    <submittedName>
        <fullName evidence="1">(northern house mosquito) hypothetical protein</fullName>
    </submittedName>
</protein>
<dbReference type="EMBL" id="HBUE01121836">
    <property type="protein sequence ID" value="CAG6492734.1"/>
    <property type="molecule type" value="Transcribed_RNA"/>
</dbReference>
<dbReference type="EMBL" id="HBUE01316816">
    <property type="protein sequence ID" value="CAG6586154.1"/>
    <property type="molecule type" value="Transcribed_RNA"/>
</dbReference>
<accession>A0A8D8G199</accession>
<organism evidence="1">
    <name type="scientific">Culex pipiens</name>
    <name type="common">House mosquito</name>
    <dbReference type="NCBI Taxonomy" id="7175"/>
    <lineage>
        <taxon>Eukaryota</taxon>
        <taxon>Metazoa</taxon>
        <taxon>Ecdysozoa</taxon>
        <taxon>Arthropoda</taxon>
        <taxon>Hexapoda</taxon>
        <taxon>Insecta</taxon>
        <taxon>Pterygota</taxon>
        <taxon>Neoptera</taxon>
        <taxon>Endopterygota</taxon>
        <taxon>Diptera</taxon>
        <taxon>Nematocera</taxon>
        <taxon>Culicoidea</taxon>
        <taxon>Culicidae</taxon>
        <taxon>Culicinae</taxon>
        <taxon>Culicini</taxon>
        <taxon>Culex</taxon>
        <taxon>Culex</taxon>
    </lineage>
</organism>
<dbReference type="EMBL" id="HBUE01121831">
    <property type="protein sequence ID" value="CAG6492732.1"/>
    <property type="molecule type" value="Transcribed_RNA"/>
</dbReference>
<dbReference type="EMBL" id="HBUE01121837">
    <property type="protein sequence ID" value="CAG6492735.1"/>
    <property type="molecule type" value="Transcribed_RNA"/>
</dbReference>
<dbReference type="AlphaFoldDB" id="A0A8D8G199"/>
<dbReference type="EMBL" id="HBUE01121832">
    <property type="protein sequence ID" value="CAG6492733.1"/>
    <property type="molecule type" value="Transcribed_RNA"/>
</dbReference>
<reference evidence="1" key="1">
    <citation type="submission" date="2021-05" db="EMBL/GenBank/DDBJ databases">
        <authorList>
            <person name="Alioto T."/>
            <person name="Alioto T."/>
            <person name="Gomez Garrido J."/>
        </authorList>
    </citation>
    <scope>NUCLEOTIDE SEQUENCE</scope>
</reference>
<dbReference type="EMBL" id="HBUE01121830">
    <property type="protein sequence ID" value="CAG6492731.1"/>
    <property type="molecule type" value="Transcribed_RNA"/>
</dbReference>
<sequence>MHFSWTGNALCSRCTIRGSLRATCPPTGRCKRRNNKNSNLFKTLFVHIENSRKKASENEAQNQTSQVMLMKCTINKRFYLYSSEKISAESKTVVEKTSVSSAWRKSGLAKIKANIKTEQ</sequence>
<name>A0A8D8G199_CULPI</name>
<proteinExistence type="predicted"/>
<dbReference type="EMBL" id="HBUE01210411">
    <property type="protein sequence ID" value="CAG6534253.1"/>
    <property type="molecule type" value="Transcribed_RNA"/>
</dbReference>